<evidence type="ECO:0000313" key="1">
    <source>
        <dbReference type="EMBL" id="SMH34091.1"/>
    </source>
</evidence>
<dbReference type="Proteomes" id="UP000193711">
    <property type="component" value="Unassembled WGS sequence"/>
</dbReference>
<evidence type="ECO:0008006" key="3">
    <source>
        <dbReference type="Google" id="ProtNLM"/>
    </source>
</evidence>
<proteinExistence type="predicted"/>
<dbReference type="EMBL" id="FXBM01000001">
    <property type="protein sequence ID" value="SMH34091.1"/>
    <property type="molecule type" value="Genomic_DNA"/>
</dbReference>
<protein>
    <recommendedName>
        <fullName evidence="3">Winged helix-turn-helix domain-containing protein</fullName>
    </recommendedName>
</protein>
<accession>A0A1X7NAJ2</accession>
<reference evidence="2" key="1">
    <citation type="submission" date="2017-04" db="EMBL/GenBank/DDBJ databases">
        <authorList>
            <person name="Varghese N."/>
            <person name="Submissions S."/>
        </authorList>
    </citation>
    <scope>NUCLEOTIDE SEQUENCE [LARGE SCALE GENOMIC DNA]</scope>
    <source>
        <strain evidence="2">VKM Ac-2121</strain>
    </source>
</reference>
<dbReference type="PANTHER" id="PTHR30528">
    <property type="entry name" value="CYTOPLASMIC PROTEIN"/>
    <property type="match status" value="1"/>
</dbReference>
<gene>
    <name evidence="1" type="ORF">SAMN06295885_0924</name>
</gene>
<sequence>MSEPFASVERIMTEQLSPALARRIALAAQGFGTARPARVGTRQILGVIDRIRPLQLDSVNVFERSHYLPVFARLGAYDRGLLDAVAFTPKGHYLEYWAHEAALIRRADVPLYRWRMEYYRRVRLPEHEGWAAENRATLEWLRAALADGPLRASEIEHEANTRTGPWWGWSDMKRGLEVLFRWGEVVTAGRTRFERSYALAEQMLPREVLDAEVSTEEATRELVRRAALAHGIGTLGDLADYHRLLQAPTLAAVHDLVDAGELEPVEVRGWNRSGRPMPLWLHTGARRPRSLRADALLSPFDPVVWHRPRAELFFDFHYRIEIYTPAAQRVHGYYVLPVLLDDVIAARVDLKSDRQRGVLLVQAAWLEPGAPPDTAERLAALLVDAASWQGLESIEVVGRGTLAPALASALARPTAGVVA</sequence>
<dbReference type="AlphaFoldDB" id="A0A1X7NAJ2"/>
<dbReference type="STRING" id="1891671.SAMN06295885_0924"/>
<organism evidence="1 2">
    <name type="scientific">Rathayibacter oskolensis</name>
    <dbReference type="NCBI Taxonomy" id="1891671"/>
    <lineage>
        <taxon>Bacteria</taxon>
        <taxon>Bacillati</taxon>
        <taxon>Actinomycetota</taxon>
        <taxon>Actinomycetes</taxon>
        <taxon>Micrococcales</taxon>
        <taxon>Microbacteriaceae</taxon>
        <taxon>Rathayibacter</taxon>
    </lineage>
</organism>
<dbReference type="Pfam" id="PF06224">
    <property type="entry name" value="AlkZ-like"/>
    <property type="match status" value="1"/>
</dbReference>
<evidence type="ECO:0000313" key="2">
    <source>
        <dbReference type="Proteomes" id="UP000193711"/>
    </source>
</evidence>
<keyword evidence="2" id="KW-1185">Reference proteome</keyword>
<dbReference type="PANTHER" id="PTHR30528:SF0">
    <property type="entry name" value="CYTOPLASMIC PROTEIN"/>
    <property type="match status" value="1"/>
</dbReference>
<name>A0A1X7NAJ2_9MICO</name>
<dbReference type="InterPro" id="IPR009351">
    <property type="entry name" value="AlkZ-like"/>
</dbReference>